<dbReference type="PROSITE" id="PS51257">
    <property type="entry name" value="PROKAR_LIPOPROTEIN"/>
    <property type="match status" value="1"/>
</dbReference>
<proteinExistence type="inferred from homology"/>
<dbReference type="EMBL" id="JBIMZQ010000006">
    <property type="protein sequence ID" value="KAL3670879.1"/>
    <property type="molecule type" value="Genomic_DNA"/>
</dbReference>
<comment type="domain">
    <text evidence="5">The RxLR-dEER motif acts to carry the protein into the host cell cytoplasm through binding to cell surface phosphatidylinositol-3-phosphate.</text>
</comment>
<comment type="function">
    <text evidence="5">Effector that suppresses plant defense responses during pathogen infection.</text>
</comment>
<dbReference type="EMBL" id="JBIMZQ010000006">
    <property type="protein sequence ID" value="KAL3670792.1"/>
    <property type="molecule type" value="Genomic_DNA"/>
</dbReference>
<evidence type="ECO:0000256" key="2">
    <source>
        <dbReference type="ARBA" id="ARBA00010400"/>
    </source>
</evidence>
<gene>
    <name evidence="6" type="ORF">V7S43_003978</name>
    <name evidence="7" type="ORF">V7S43_004064</name>
</gene>
<sequence length="168" mass="18970">MRLTYIVLVAAASIFACCDGASAISDSKRLAVPQSHVQTENNNNRFLRVHQEVADDEGEEKDEERAGPQLTKSFSEKFFTTAAAKLTRSKSMSELSKLDDAAYAKALDGNNNALYQRIENMGFDPDGMFVKMKQLSGESGIIDHQYRTLLDHYMIYWMAKYPRWTSTP</sequence>
<evidence type="ECO:0000313" key="8">
    <source>
        <dbReference type="Proteomes" id="UP001632037"/>
    </source>
</evidence>
<evidence type="ECO:0000256" key="4">
    <source>
        <dbReference type="ARBA" id="ARBA00022729"/>
    </source>
</evidence>
<dbReference type="GO" id="GO:0005576">
    <property type="term" value="C:extracellular region"/>
    <property type="evidence" value="ECO:0007669"/>
    <property type="project" value="UniProtKB-SubCell"/>
</dbReference>
<evidence type="ECO:0000256" key="3">
    <source>
        <dbReference type="ARBA" id="ARBA00022525"/>
    </source>
</evidence>
<reference evidence="6 8" key="1">
    <citation type="submission" date="2024-09" db="EMBL/GenBank/DDBJ databases">
        <title>Genome sequencing and assembly of Phytophthora oleae, isolate VK10A, causative agent of rot of olive drupes.</title>
        <authorList>
            <person name="Conti Taguali S."/>
            <person name="Riolo M."/>
            <person name="La Spada F."/>
            <person name="Cacciola S.O."/>
            <person name="Dionisio G."/>
        </authorList>
    </citation>
    <scope>NUCLEOTIDE SEQUENCE [LARGE SCALE GENOMIC DNA]</scope>
    <source>
        <strain evidence="6 8">VK10A</strain>
    </source>
</reference>
<feature type="signal peptide" evidence="5">
    <location>
        <begin position="1"/>
        <end position="23"/>
    </location>
</feature>
<comment type="subcellular location">
    <subcellularLocation>
        <location evidence="1 5">Secreted</location>
    </subcellularLocation>
</comment>
<keyword evidence="3 5" id="KW-0964">Secreted</keyword>
<evidence type="ECO:0000256" key="1">
    <source>
        <dbReference type="ARBA" id="ARBA00004613"/>
    </source>
</evidence>
<comment type="caution">
    <text evidence="6">The sequence shown here is derived from an EMBL/GenBank/DDBJ whole genome shotgun (WGS) entry which is preliminary data.</text>
</comment>
<keyword evidence="8" id="KW-1185">Reference proteome</keyword>
<evidence type="ECO:0000256" key="5">
    <source>
        <dbReference type="RuleBase" id="RU367124"/>
    </source>
</evidence>
<comment type="similarity">
    <text evidence="2 5">Belongs to the RxLR effector family.</text>
</comment>
<dbReference type="AlphaFoldDB" id="A0ABD3FXU1"/>
<evidence type="ECO:0000313" key="6">
    <source>
        <dbReference type="EMBL" id="KAL3670792.1"/>
    </source>
</evidence>
<evidence type="ECO:0000313" key="7">
    <source>
        <dbReference type="EMBL" id="KAL3670879.1"/>
    </source>
</evidence>
<keyword evidence="4 5" id="KW-0732">Signal</keyword>
<name>A0ABD3FXU1_9STRA</name>
<organism evidence="6 8">
    <name type="scientific">Phytophthora oleae</name>
    <dbReference type="NCBI Taxonomy" id="2107226"/>
    <lineage>
        <taxon>Eukaryota</taxon>
        <taxon>Sar</taxon>
        <taxon>Stramenopiles</taxon>
        <taxon>Oomycota</taxon>
        <taxon>Peronosporomycetes</taxon>
        <taxon>Peronosporales</taxon>
        <taxon>Peronosporaceae</taxon>
        <taxon>Phytophthora</taxon>
    </lineage>
</organism>
<feature type="chain" id="PRO_5044523793" description="RxLR effector protein" evidence="5">
    <location>
        <begin position="24"/>
        <end position="168"/>
    </location>
</feature>
<dbReference type="InterPro" id="IPR031825">
    <property type="entry name" value="RXLR"/>
</dbReference>
<protein>
    <recommendedName>
        <fullName evidence="5">RxLR effector protein</fullName>
    </recommendedName>
</protein>
<dbReference type="Pfam" id="PF16810">
    <property type="entry name" value="RXLR"/>
    <property type="match status" value="1"/>
</dbReference>
<dbReference type="Proteomes" id="UP001632037">
    <property type="component" value="Unassembled WGS sequence"/>
</dbReference>
<accession>A0ABD3FXU1</accession>